<dbReference type="Proteomes" id="UP000006640">
    <property type="component" value="Chromosome"/>
</dbReference>
<organism evidence="2 3">
    <name type="scientific">Thermobispora bispora (strain ATCC 19993 / DSM 43833 / CBS 139.67 / JCM 10125 / KCTC 9307 / NBRC 14880 / R51)</name>
    <dbReference type="NCBI Taxonomy" id="469371"/>
    <lineage>
        <taxon>Bacteria</taxon>
        <taxon>Bacillati</taxon>
        <taxon>Actinomycetota</taxon>
        <taxon>Actinomycetes</taxon>
        <taxon>Streptosporangiales</taxon>
        <taxon>Streptosporangiaceae</taxon>
        <taxon>Thermobispora</taxon>
    </lineage>
</organism>
<gene>
    <name evidence="2" type="ordered locus">Tbis_0022</name>
</gene>
<feature type="coiled-coil region" evidence="1">
    <location>
        <begin position="26"/>
        <end position="85"/>
    </location>
</feature>
<protein>
    <submittedName>
        <fullName evidence="2">Uncharacterized protein</fullName>
    </submittedName>
</protein>
<evidence type="ECO:0000313" key="3">
    <source>
        <dbReference type="Proteomes" id="UP000006640"/>
    </source>
</evidence>
<dbReference type="RefSeq" id="WP_013130292.1">
    <property type="nucleotide sequence ID" value="NC_014165.1"/>
</dbReference>
<keyword evidence="1" id="KW-0175">Coiled coil</keyword>
<dbReference type="OrthoDB" id="9926718at2"/>
<dbReference type="HOGENOM" id="CLU_1601900_0_0_11"/>
<keyword evidence="3" id="KW-1185">Reference proteome</keyword>
<evidence type="ECO:0000313" key="2">
    <source>
        <dbReference type="EMBL" id="ADG86759.1"/>
    </source>
</evidence>
<sequence length="166" mass="18628">METEASSGRDTSFLKNFLRVLTGRELRELREERRRFLDDKNALLAELRSVVDEANRVTTALRETADEAVNEIKKAVEEIQQETDSAPSMGERLSHELLQHWKQERNWNTSAIMSLEALAVNGKTDLAQWAAAELRNGGTISLGRDAKKRLILLSEGKVTPGAGARR</sequence>
<dbReference type="EMBL" id="CP001874">
    <property type="protein sequence ID" value="ADG86759.1"/>
    <property type="molecule type" value="Genomic_DNA"/>
</dbReference>
<dbReference type="AlphaFoldDB" id="D6Y224"/>
<dbReference type="KEGG" id="tbi:Tbis_0022"/>
<proteinExistence type="predicted"/>
<name>D6Y224_THEBD</name>
<accession>D6Y224</accession>
<evidence type="ECO:0000256" key="1">
    <source>
        <dbReference type="SAM" id="Coils"/>
    </source>
</evidence>
<reference evidence="2 3" key="1">
    <citation type="submission" date="2010-01" db="EMBL/GenBank/DDBJ databases">
        <title>The complete genome of Thermobispora bispora DSM 43833.</title>
        <authorList>
            <consortium name="US DOE Joint Genome Institute (JGI-PGF)"/>
            <person name="Lucas S."/>
            <person name="Copeland A."/>
            <person name="Lapidus A."/>
            <person name="Glavina del Rio T."/>
            <person name="Dalin E."/>
            <person name="Tice H."/>
            <person name="Bruce D."/>
            <person name="Goodwin L."/>
            <person name="Pitluck S."/>
            <person name="Kyrpides N."/>
            <person name="Mavromatis K."/>
            <person name="Ivanova N."/>
            <person name="Mikhailova N."/>
            <person name="Chertkov O."/>
            <person name="Brettin T."/>
            <person name="Detter J.C."/>
            <person name="Han C."/>
            <person name="Larimer F."/>
            <person name="Land M."/>
            <person name="Hauser L."/>
            <person name="Markowitz V."/>
            <person name="Cheng J.-F."/>
            <person name="Hugenholtz P."/>
            <person name="Woyke T."/>
            <person name="Wu D."/>
            <person name="Jando M."/>
            <person name="Schneider S."/>
            <person name="Klenk H.-P."/>
            <person name="Eisen J.A."/>
        </authorList>
    </citation>
    <scope>NUCLEOTIDE SEQUENCE [LARGE SCALE GENOMIC DNA]</scope>
    <source>
        <strain evidence="3">ATCC 19993 / DSM 43833 / CBS 139.67 / JCM 10125 / KCTC 9307 / NBRC 14880 / R51</strain>
    </source>
</reference>